<evidence type="ECO:0000313" key="3">
    <source>
        <dbReference type="Proteomes" id="UP000196531"/>
    </source>
</evidence>
<name>A0A1Y5FA28_9BACT</name>
<feature type="chain" id="PRO_5012983523" evidence="1">
    <location>
        <begin position="18"/>
        <end position="350"/>
    </location>
</feature>
<sequence>MLKIFTAFILMLSLARAAEIDSYTYMGAKKSADRIINHNMHVWLKHATIKLNSERIQCPRNVEEAEPIYKIIKGELPVSFIGHSIAVYYDSILPDSMIQRTPFDFSIYATLSWLEGFSLNLKGLLGVMKIGRRNIGVDKLGHFLVEGWGFYKRAYLREDASVRKAVEWGKFTERTYFGKTTTGVYSHADLVANYNGMRFWNQLFLFSKDPVANTSPSYISKPMLKCHEGQWELNSKFNFRRFVDNSWDESLNCNEYDTEEIRNKVIGAAAHRIGYKKLKESGGRVCPMVKRSCRFEKAKYGIYAKDLLHESCFDDSLSYKVEPKRYDFKPIRSLFLNSSLELLRRQMLEF</sequence>
<proteinExistence type="predicted"/>
<dbReference type="EMBL" id="MAAO01000004">
    <property type="protein sequence ID" value="OUR98456.1"/>
    <property type="molecule type" value="Genomic_DNA"/>
</dbReference>
<evidence type="ECO:0000256" key="1">
    <source>
        <dbReference type="SAM" id="SignalP"/>
    </source>
</evidence>
<reference evidence="3" key="1">
    <citation type="journal article" date="2017" name="Proc. Natl. Acad. Sci. U.S.A.">
        <title>Simulation of Deepwater Horizon oil plume reveals substrate specialization within a complex community of hydrocarbon-degraders.</title>
        <authorList>
            <person name="Hu P."/>
            <person name="Dubinsky E.A."/>
            <person name="Probst A.J."/>
            <person name="Wang J."/>
            <person name="Sieber C.M.K."/>
            <person name="Tom L.M."/>
            <person name="Gardinali P."/>
            <person name="Banfield J.F."/>
            <person name="Atlas R.M."/>
            <person name="Andersen G.L."/>
        </authorList>
    </citation>
    <scope>NUCLEOTIDE SEQUENCE [LARGE SCALE GENOMIC DNA]</scope>
</reference>
<accession>A0A1Y5FA28</accession>
<gene>
    <name evidence="2" type="ORF">A9Q84_03330</name>
</gene>
<dbReference type="AlphaFoldDB" id="A0A1Y5FA28"/>
<keyword evidence="1" id="KW-0732">Signal</keyword>
<organism evidence="2 3">
    <name type="scientific">Halobacteriovorax marinus</name>
    <dbReference type="NCBI Taxonomy" id="97084"/>
    <lineage>
        <taxon>Bacteria</taxon>
        <taxon>Pseudomonadati</taxon>
        <taxon>Bdellovibrionota</taxon>
        <taxon>Bacteriovoracia</taxon>
        <taxon>Bacteriovoracales</taxon>
        <taxon>Halobacteriovoraceae</taxon>
        <taxon>Halobacteriovorax</taxon>
    </lineage>
</organism>
<protein>
    <submittedName>
        <fullName evidence="2">Uncharacterized protein</fullName>
    </submittedName>
</protein>
<evidence type="ECO:0000313" key="2">
    <source>
        <dbReference type="EMBL" id="OUR98456.1"/>
    </source>
</evidence>
<dbReference type="Proteomes" id="UP000196531">
    <property type="component" value="Unassembled WGS sequence"/>
</dbReference>
<comment type="caution">
    <text evidence="2">The sequence shown here is derived from an EMBL/GenBank/DDBJ whole genome shotgun (WGS) entry which is preliminary data.</text>
</comment>
<feature type="signal peptide" evidence="1">
    <location>
        <begin position="1"/>
        <end position="17"/>
    </location>
</feature>